<organism evidence="2 3">
    <name type="scientific">Nonomuraea glycinis</name>
    <dbReference type="NCBI Taxonomy" id="2047744"/>
    <lineage>
        <taxon>Bacteria</taxon>
        <taxon>Bacillati</taxon>
        <taxon>Actinomycetota</taxon>
        <taxon>Actinomycetes</taxon>
        <taxon>Streptosporangiales</taxon>
        <taxon>Streptosporangiaceae</taxon>
        <taxon>Nonomuraea</taxon>
    </lineage>
</organism>
<comment type="caution">
    <text evidence="2">The sequence shown here is derived from an EMBL/GenBank/DDBJ whole genome shotgun (WGS) entry which is preliminary data.</text>
</comment>
<proteinExistence type="predicted"/>
<reference evidence="2" key="1">
    <citation type="journal article" date="2014" name="Int. J. Syst. Evol. Microbiol.">
        <title>Complete genome sequence of Corynebacterium casei LMG S-19264T (=DSM 44701T), isolated from a smear-ripened cheese.</title>
        <authorList>
            <consortium name="US DOE Joint Genome Institute (JGI-PGF)"/>
            <person name="Walter F."/>
            <person name="Albersmeier A."/>
            <person name="Kalinowski J."/>
            <person name="Ruckert C."/>
        </authorList>
    </citation>
    <scope>NUCLEOTIDE SEQUENCE</scope>
    <source>
        <strain evidence="2">CGMCC 4.7430</strain>
    </source>
</reference>
<dbReference type="EMBL" id="BMNK01000007">
    <property type="protein sequence ID" value="GGP09450.1"/>
    <property type="molecule type" value="Genomic_DNA"/>
</dbReference>
<protein>
    <submittedName>
        <fullName evidence="2">Uncharacterized protein</fullName>
    </submittedName>
</protein>
<name>A0A918A807_9ACTN</name>
<evidence type="ECO:0000313" key="2">
    <source>
        <dbReference type="EMBL" id="GGP09450.1"/>
    </source>
</evidence>
<gene>
    <name evidence="2" type="ORF">GCM10012278_45190</name>
</gene>
<evidence type="ECO:0000313" key="3">
    <source>
        <dbReference type="Proteomes" id="UP000660745"/>
    </source>
</evidence>
<keyword evidence="3" id="KW-1185">Reference proteome</keyword>
<reference evidence="2" key="2">
    <citation type="submission" date="2020-09" db="EMBL/GenBank/DDBJ databases">
        <authorList>
            <person name="Sun Q."/>
            <person name="Zhou Y."/>
        </authorList>
    </citation>
    <scope>NUCLEOTIDE SEQUENCE</scope>
    <source>
        <strain evidence="2">CGMCC 4.7430</strain>
    </source>
</reference>
<feature type="region of interest" description="Disordered" evidence="1">
    <location>
        <begin position="1"/>
        <end position="21"/>
    </location>
</feature>
<sequence length="54" mass="5549">MALGASGQSQGGGDGFPWELKPDPGQLGLETLLEEIVKLRRAKALGPAVDLFGG</sequence>
<accession>A0A918A807</accession>
<dbReference type="AlphaFoldDB" id="A0A918A807"/>
<dbReference type="Proteomes" id="UP000660745">
    <property type="component" value="Unassembled WGS sequence"/>
</dbReference>
<evidence type="ECO:0000256" key="1">
    <source>
        <dbReference type="SAM" id="MobiDB-lite"/>
    </source>
</evidence>